<accession>A0A9D7LSH0</accession>
<feature type="domain" description="Phasin" evidence="1">
    <location>
        <begin position="10"/>
        <end position="106"/>
    </location>
</feature>
<proteinExistence type="predicted"/>
<evidence type="ECO:0000259" key="1">
    <source>
        <dbReference type="Pfam" id="PF09361"/>
    </source>
</evidence>
<organism evidence="2 3">
    <name type="scientific">Candidatus Dechloromonas phosphorivorans</name>
    <dbReference type="NCBI Taxonomy" id="2899244"/>
    <lineage>
        <taxon>Bacteria</taxon>
        <taxon>Pseudomonadati</taxon>
        <taxon>Pseudomonadota</taxon>
        <taxon>Betaproteobacteria</taxon>
        <taxon>Rhodocyclales</taxon>
        <taxon>Azonexaceae</taxon>
        <taxon>Dechloromonas</taxon>
    </lineage>
</organism>
<comment type="caution">
    <text evidence="2">The sequence shown here is derived from an EMBL/GenBank/DDBJ whole genome shotgun (WGS) entry which is preliminary data.</text>
</comment>
<evidence type="ECO:0000313" key="3">
    <source>
        <dbReference type="Proteomes" id="UP000808146"/>
    </source>
</evidence>
<protein>
    <submittedName>
        <fullName evidence="2">Phasin family protein</fullName>
    </submittedName>
</protein>
<gene>
    <name evidence="2" type="ORF">IPN75_19005</name>
</gene>
<reference evidence="2" key="1">
    <citation type="submission" date="2020-10" db="EMBL/GenBank/DDBJ databases">
        <title>Connecting structure to function with the recovery of over 1000 high-quality activated sludge metagenome-assembled genomes encoding full-length rRNA genes using long-read sequencing.</title>
        <authorList>
            <person name="Singleton C.M."/>
            <person name="Petriglieri F."/>
            <person name="Kristensen J.M."/>
            <person name="Kirkegaard R.H."/>
            <person name="Michaelsen T.Y."/>
            <person name="Andersen M.H."/>
            <person name="Karst S.M."/>
            <person name="Dueholm M.S."/>
            <person name="Nielsen P.H."/>
            <person name="Albertsen M."/>
        </authorList>
    </citation>
    <scope>NUCLEOTIDE SEQUENCE</scope>
    <source>
        <strain evidence="2">OdNE_18-Q3-R46-58_BAT3C.305</strain>
    </source>
</reference>
<dbReference type="EMBL" id="JADKBR010000026">
    <property type="protein sequence ID" value="MBK8892299.1"/>
    <property type="molecule type" value="Genomic_DNA"/>
</dbReference>
<evidence type="ECO:0000313" key="2">
    <source>
        <dbReference type="EMBL" id="MBK8892299.1"/>
    </source>
</evidence>
<dbReference type="NCBIfam" id="TIGR01841">
    <property type="entry name" value="phasin"/>
    <property type="match status" value="1"/>
</dbReference>
<dbReference type="Proteomes" id="UP000808146">
    <property type="component" value="Unassembled WGS sequence"/>
</dbReference>
<name>A0A9D7LSH0_9RHOO</name>
<dbReference type="Pfam" id="PF09361">
    <property type="entry name" value="Phasin_2"/>
    <property type="match status" value="1"/>
</dbReference>
<dbReference type="AlphaFoldDB" id="A0A9D7LSH0"/>
<dbReference type="InterPro" id="IPR018968">
    <property type="entry name" value="Phasin"/>
</dbReference>
<dbReference type="InterPro" id="IPR010127">
    <property type="entry name" value="Phasin_subfam-1"/>
</dbReference>
<sequence length="189" mass="19808">MALSLRSTPEHVTAVHKAWFDTLLAIFDNALNSAEKLASLNISSARAALEDQISGAKSLLGAKDLQEALSLQGGLVQPQIEKAIAYSRSLHEISSDVQEQLAKHLELHLSEVNKSITAVLDLYSKISPGHSEFAVTAVKSAISAANTAYGHVSKAAHQAATITQASVDAATRSTVRAVAATTAAKQKAA</sequence>